<name>A0A835WER7_CHLIN</name>
<feature type="compositionally biased region" description="Low complexity" evidence="1">
    <location>
        <begin position="234"/>
        <end position="268"/>
    </location>
</feature>
<protein>
    <recommendedName>
        <fullName evidence="3">Protein kinase domain-containing protein</fullName>
    </recommendedName>
</protein>
<proteinExistence type="predicted"/>
<evidence type="ECO:0000256" key="1">
    <source>
        <dbReference type="SAM" id="MobiDB-lite"/>
    </source>
</evidence>
<dbReference type="PROSITE" id="PS50011">
    <property type="entry name" value="PROTEIN_KINASE_DOM"/>
    <property type="match status" value="1"/>
</dbReference>
<evidence type="ECO:0000256" key="2">
    <source>
        <dbReference type="SAM" id="Phobius"/>
    </source>
</evidence>
<feature type="domain" description="Protein kinase" evidence="3">
    <location>
        <begin position="424"/>
        <end position="718"/>
    </location>
</feature>
<dbReference type="PANTHER" id="PTHR24359">
    <property type="entry name" value="SERINE/THREONINE-PROTEIN KINASE SBK1"/>
    <property type="match status" value="1"/>
</dbReference>
<dbReference type="InterPro" id="IPR011009">
    <property type="entry name" value="Kinase-like_dom_sf"/>
</dbReference>
<evidence type="ECO:0000313" key="5">
    <source>
        <dbReference type="Proteomes" id="UP000650467"/>
    </source>
</evidence>
<evidence type="ECO:0000313" key="4">
    <source>
        <dbReference type="EMBL" id="KAG2446097.1"/>
    </source>
</evidence>
<reference evidence="4" key="1">
    <citation type="journal article" date="2020" name="bioRxiv">
        <title>Comparative genomics of Chlamydomonas.</title>
        <authorList>
            <person name="Craig R.J."/>
            <person name="Hasan A.R."/>
            <person name="Ness R.W."/>
            <person name="Keightley P.D."/>
        </authorList>
    </citation>
    <scope>NUCLEOTIDE SEQUENCE</scope>
    <source>
        <strain evidence="4">SAG 7.73</strain>
    </source>
</reference>
<sequence>MPLSARGLDLLVVAVAVLKVVCALPTLGTAFFLLAAFVLACQAWLQFQTALSEGKSTLDAVAAAATELWKDLHNKPPVAEDDQIAVATDERDIPTGTIAGLHAAPSPGHDRLSSQPPASPDNAIFGLESASELYRLPASPFTSPFLNPASQSSEALQLVPSVPSTVAPASEGAPQTTRDIDLNSSVLHIENCLELLVDAEVVVQEAVSSSGQAGTCVLVVVVPKDGTKDANRRSSGSGVSGFPSSGPSSPSSPSTLSSPSYPELPSSLSFTLDCHTEEPEPAAPQHQHPMLQLLPSSLSLSWSARDTPSPQLPGPQCAHDVPPTTAATMVNTIAVMGYGSQEATGLPTDPVSASRSGAAISASLSLGAAAAASNCQGTALERNGDQQPQHQQSLHVIQDLHKMPVDADIYRELRTSGAQLFVVQPDDALLGKGGCGIVEAGTVTTSHGVAHVVSKTAAEPGDDLQNRLLLTEGAVMFGLQDAGLVGDGCTVRALALSGDPDAGGAVTLVMERARCTLSEELKQGELQPHFRAGTMPVLPWRSTLAVLRAVASALAATHRLGYVHQDVKPDNVLLRYDGTVALGDFGCAAQFPQGGRTYDPEECGGSRHFASPEVVQRLPGLGPKAWEILKQCKERSHTLPLTRAVDIWSLGVLAICLLVTGAKGTEAARYARRDLALPAYLPNTLAQLVLDCTEEMHFDRPSAERVLQRLGAIEAEVLAAEAAAAAEAVAEAAAAAAELAMNELAVDMAASMAVDLCC</sequence>
<dbReference type="SUPFAM" id="SSF56112">
    <property type="entry name" value="Protein kinase-like (PK-like)"/>
    <property type="match status" value="1"/>
</dbReference>
<dbReference type="GO" id="GO:0005524">
    <property type="term" value="F:ATP binding"/>
    <property type="evidence" value="ECO:0007669"/>
    <property type="project" value="InterPro"/>
</dbReference>
<comment type="caution">
    <text evidence="4">The sequence shown here is derived from an EMBL/GenBank/DDBJ whole genome shotgun (WGS) entry which is preliminary data.</text>
</comment>
<gene>
    <name evidence="4" type="ORF">HXX76_000697</name>
</gene>
<keyword evidence="2" id="KW-0812">Transmembrane</keyword>
<dbReference type="Pfam" id="PF00069">
    <property type="entry name" value="Pkinase"/>
    <property type="match status" value="1"/>
</dbReference>
<dbReference type="GO" id="GO:0004674">
    <property type="term" value="F:protein serine/threonine kinase activity"/>
    <property type="evidence" value="ECO:0007669"/>
    <property type="project" value="TreeGrafter"/>
</dbReference>
<organism evidence="4 5">
    <name type="scientific">Chlamydomonas incerta</name>
    <dbReference type="NCBI Taxonomy" id="51695"/>
    <lineage>
        <taxon>Eukaryota</taxon>
        <taxon>Viridiplantae</taxon>
        <taxon>Chlorophyta</taxon>
        <taxon>core chlorophytes</taxon>
        <taxon>Chlorophyceae</taxon>
        <taxon>CS clade</taxon>
        <taxon>Chlamydomonadales</taxon>
        <taxon>Chlamydomonadaceae</taxon>
        <taxon>Chlamydomonas</taxon>
    </lineage>
</organism>
<dbReference type="Proteomes" id="UP000650467">
    <property type="component" value="Unassembled WGS sequence"/>
</dbReference>
<feature type="transmembrane region" description="Helical" evidence="2">
    <location>
        <begin position="12"/>
        <end position="45"/>
    </location>
</feature>
<dbReference type="SMART" id="SM00220">
    <property type="entry name" value="S_TKc"/>
    <property type="match status" value="1"/>
</dbReference>
<feature type="region of interest" description="Disordered" evidence="1">
    <location>
        <begin position="227"/>
        <end position="268"/>
    </location>
</feature>
<dbReference type="PROSITE" id="PS00108">
    <property type="entry name" value="PROTEIN_KINASE_ST"/>
    <property type="match status" value="1"/>
</dbReference>
<keyword evidence="2" id="KW-0472">Membrane</keyword>
<keyword evidence="2" id="KW-1133">Transmembrane helix</keyword>
<dbReference type="InterPro" id="IPR000719">
    <property type="entry name" value="Prot_kinase_dom"/>
</dbReference>
<dbReference type="EMBL" id="JAEHOC010000001">
    <property type="protein sequence ID" value="KAG2446097.1"/>
    <property type="molecule type" value="Genomic_DNA"/>
</dbReference>
<evidence type="ECO:0000259" key="3">
    <source>
        <dbReference type="PROSITE" id="PS50011"/>
    </source>
</evidence>
<dbReference type="AlphaFoldDB" id="A0A835WER7"/>
<dbReference type="InterPro" id="IPR008271">
    <property type="entry name" value="Ser/Thr_kinase_AS"/>
</dbReference>
<dbReference type="Gene3D" id="1.10.510.10">
    <property type="entry name" value="Transferase(Phosphotransferase) domain 1"/>
    <property type="match status" value="1"/>
</dbReference>
<accession>A0A835WER7</accession>
<dbReference type="OrthoDB" id="10252171at2759"/>
<feature type="region of interest" description="Disordered" evidence="1">
    <location>
        <begin position="97"/>
        <end position="119"/>
    </location>
</feature>
<keyword evidence="5" id="KW-1185">Reference proteome</keyword>
<dbReference type="PANTHER" id="PTHR24359:SF1">
    <property type="entry name" value="INHIBITOR OF NUCLEAR FACTOR KAPPA-B KINASE EPSILON SUBUNIT HOMOLOG 1-RELATED"/>
    <property type="match status" value="1"/>
</dbReference>